<dbReference type="SUPFAM" id="SSF53474">
    <property type="entry name" value="alpha/beta-Hydrolases"/>
    <property type="match status" value="1"/>
</dbReference>
<evidence type="ECO:0000256" key="6">
    <source>
        <dbReference type="ARBA" id="ARBA00049203"/>
    </source>
</evidence>
<evidence type="ECO:0000256" key="3">
    <source>
        <dbReference type="ARBA" id="ARBA00020672"/>
    </source>
</evidence>
<dbReference type="EC" id="3.1.1.89" evidence="2"/>
<reference evidence="9" key="1">
    <citation type="submission" date="2020-05" db="EMBL/GenBank/DDBJ databases">
        <title>Phylogenomic resolution of chytrid fungi.</title>
        <authorList>
            <person name="Stajich J.E."/>
            <person name="Amses K."/>
            <person name="Simmons R."/>
            <person name="Seto K."/>
            <person name="Myers J."/>
            <person name="Bonds A."/>
            <person name="Quandt C.A."/>
            <person name="Barry K."/>
            <person name="Liu P."/>
            <person name="Grigoriev I."/>
            <person name="Longcore J.E."/>
            <person name="James T.Y."/>
        </authorList>
    </citation>
    <scope>NUCLEOTIDE SEQUENCE</scope>
    <source>
        <strain evidence="9">JEL0476</strain>
    </source>
</reference>
<organism evidence="9 10">
    <name type="scientific">Clydaea vesicula</name>
    <dbReference type="NCBI Taxonomy" id="447962"/>
    <lineage>
        <taxon>Eukaryota</taxon>
        <taxon>Fungi</taxon>
        <taxon>Fungi incertae sedis</taxon>
        <taxon>Chytridiomycota</taxon>
        <taxon>Chytridiomycota incertae sedis</taxon>
        <taxon>Chytridiomycetes</taxon>
        <taxon>Lobulomycetales</taxon>
        <taxon>Lobulomycetaceae</taxon>
        <taxon>Clydaea</taxon>
    </lineage>
</organism>
<dbReference type="InterPro" id="IPR000073">
    <property type="entry name" value="AB_hydrolase_1"/>
</dbReference>
<dbReference type="Gene3D" id="3.40.50.1820">
    <property type="entry name" value="alpha/beta hydrolase"/>
    <property type="match status" value="1"/>
</dbReference>
<evidence type="ECO:0000256" key="2">
    <source>
        <dbReference type="ARBA" id="ARBA00013111"/>
    </source>
</evidence>
<dbReference type="AlphaFoldDB" id="A0AAD5TXP0"/>
<evidence type="ECO:0000256" key="4">
    <source>
        <dbReference type="ARBA" id="ARBA00022487"/>
    </source>
</evidence>
<feature type="domain" description="AB hydrolase-1" evidence="8">
    <location>
        <begin position="32"/>
        <end position="179"/>
    </location>
</feature>
<comment type="catalytic activity">
    <reaction evidence="6">
        <text>[phosphatase 2A protein]-C-terminal L-leucine methyl ester + H2O = [phosphatase 2A protein]-C-terminal L-leucine + methanol + H(+)</text>
        <dbReference type="Rhea" id="RHEA:48548"/>
        <dbReference type="Rhea" id="RHEA-COMP:12134"/>
        <dbReference type="Rhea" id="RHEA-COMP:12135"/>
        <dbReference type="ChEBI" id="CHEBI:15377"/>
        <dbReference type="ChEBI" id="CHEBI:15378"/>
        <dbReference type="ChEBI" id="CHEBI:17790"/>
        <dbReference type="ChEBI" id="CHEBI:90516"/>
        <dbReference type="ChEBI" id="CHEBI:90517"/>
        <dbReference type="EC" id="3.1.1.89"/>
    </reaction>
</comment>
<evidence type="ECO:0000256" key="7">
    <source>
        <dbReference type="SAM" id="MobiDB-lite"/>
    </source>
</evidence>
<evidence type="ECO:0000313" key="10">
    <source>
        <dbReference type="Proteomes" id="UP001211065"/>
    </source>
</evidence>
<dbReference type="Pfam" id="PF12697">
    <property type="entry name" value="Abhydrolase_6"/>
    <property type="match status" value="1"/>
</dbReference>
<proteinExistence type="inferred from homology"/>
<dbReference type="PANTHER" id="PTHR14189:SF0">
    <property type="entry name" value="PROTEIN PHOSPHATASE METHYLESTERASE 1"/>
    <property type="match status" value="1"/>
</dbReference>
<comment type="similarity">
    <text evidence="1">Belongs to the AB hydrolase superfamily.</text>
</comment>
<keyword evidence="4" id="KW-0719">Serine esterase</keyword>
<sequence>SSRCENENDISLETLSNDMINVIFQCFTNDNLPPQIVLVGHSLGGAVVVDVAKKKKLKGVIGVAVLDVVEGTAVESLVHMDSFLSSRPSEFVSVERAIHWTLKSMALHNLESAKISVPSQLIKIEKDGKEIYGWRTNLHNSKPHWDGWFKDLSNKFLSIPAGRLLILAGTDRLDSTLTIGQMQAVLGKKQKCSKPAYAQQLAPVKLELPGVTPHAFEPNPVYSSNENVYYGLPKRMQAPAAPRSAIVASYDEDDFKGSVVYNTAEDIQAVWLDNLEGLNDVDCSAEDQTLTLTFDTEEQASANFPDVWQLPFTALISPKYVSCIVQVDDDTRTLGLREIRSIKAVNQKQVVVEAQFLDFRGAILSQEFEFSSKPKVHQPTNNATLERRIEGSLDGNIPIHYNFDGGKIVEYKQSSIVCKKCNFDYDLGWEVKGGVTFNWVCTKKVLKICVWGKMDIDSWSAVNFKGQGGTNVDLDFRLSPDIKWSSAPMYLVRPVPIGPAITIPLVLDAGFFFSIETMVALKVDGDISLTTGFDVQFPKFTYSWDSRHGSNYEGSQMIANFHPPQFDLKATFTPSISINPLLSASINIAGYKNSIGLGLKNEFLLPITVATDAACHLEFMIQYQPDVVLTLDKDLTDFPLITLLDKICLWNRDLALPTSSATTDTASTTTTLPTTAIPTTALPTSELPTTSLATTALPTTALPTTALPTTHSSVETTQSTTEQLSSSVSSTTDANTSTETSASSTQAVSSDAVTTTSTTKYAPTASTTSTEKVLYQTAKRN</sequence>
<protein>
    <recommendedName>
        <fullName evidence="3">Protein phosphatase methylesterase 1</fullName>
        <ecNumber evidence="2">3.1.1.89</ecNumber>
    </recommendedName>
</protein>
<evidence type="ECO:0000256" key="5">
    <source>
        <dbReference type="ARBA" id="ARBA00022801"/>
    </source>
</evidence>
<feature type="compositionally biased region" description="Low complexity" evidence="7">
    <location>
        <begin position="659"/>
        <end position="770"/>
    </location>
</feature>
<comment type="caution">
    <text evidence="9">The sequence shown here is derived from an EMBL/GenBank/DDBJ whole genome shotgun (WGS) entry which is preliminary data.</text>
</comment>
<evidence type="ECO:0000259" key="8">
    <source>
        <dbReference type="Pfam" id="PF12697"/>
    </source>
</evidence>
<dbReference type="GO" id="GO:0051723">
    <property type="term" value="F:protein methylesterase activity"/>
    <property type="evidence" value="ECO:0007669"/>
    <property type="project" value="UniProtKB-EC"/>
</dbReference>
<dbReference type="PANTHER" id="PTHR14189">
    <property type="entry name" value="PROTEIN PHOSPHATASE METHYLESTERASE-1 RELATED"/>
    <property type="match status" value="1"/>
</dbReference>
<dbReference type="Proteomes" id="UP001211065">
    <property type="component" value="Unassembled WGS sequence"/>
</dbReference>
<keyword evidence="10" id="KW-1185">Reference proteome</keyword>
<name>A0AAD5TXP0_9FUNG</name>
<dbReference type="EMBL" id="JADGJW010000988">
    <property type="protein sequence ID" value="KAJ3208564.1"/>
    <property type="molecule type" value="Genomic_DNA"/>
</dbReference>
<evidence type="ECO:0000313" key="9">
    <source>
        <dbReference type="EMBL" id="KAJ3208564.1"/>
    </source>
</evidence>
<dbReference type="InterPro" id="IPR016812">
    <property type="entry name" value="PPase_methylesterase_euk"/>
</dbReference>
<accession>A0AAD5TXP0</accession>
<dbReference type="InterPro" id="IPR029058">
    <property type="entry name" value="AB_hydrolase_fold"/>
</dbReference>
<evidence type="ECO:0000256" key="1">
    <source>
        <dbReference type="ARBA" id="ARBA00008645"/>
    </source>
</evidence>
<gene>
    <name evidence="9" type="ORF">HK099_008691</name>
</gene>
<feature type="region of interest" description="Disordered" evidence="7">
    <location>
        <begin position="659"/>
        <end position="781"/>
    </location>
</feature>
<keyword evidence="5" id="KW-0378">Hydrolase</keyword>
<feature type="non-terminal residue" evidence="9">
    <location>
        <position position="781"/>
    </location>
</feature>